<evidence type="ECO:0000256" key="1">
    <source>
        <dbReference type="SAM" id="MobiDB-lite"/>
    </source>
</evidence>
<feature type="region of interest" description="Disordered" evidence="1">
    <location>
        <begin position="103"/>
        <end position="190"/>
    </location>
</feature>
<organism evidence="3 4">
    <name type="scientific">Acanthoscelides obtectus</name>
    <name type="common">Bean weevil</name>
    <name type="synonym">Bruchus obtectus</name>
    <dbReference type="NCBI Taxonomy" id="200917"/>
    <lineage>
        <taxon>Eukaryota</taxon>
        <taxon>Metazoa</taxon>
        <taxon>Ecdysozoa</taxon>
        <taxon>Arthropoda</taxon>
        <taxon>Hexapoda</taxon>
        <taxon>Insecta</taxon>
        <taxon>Pterygota</taxon>
        <taxon>Neoptera</taxon>
        <taxon>Endopterygota</taxon>
        <taxon>Coleoptera</taxon>
        <taxon>Polyphaga</taxon>
        <taxon>Cucujiformia</taxon>
        <taxon>Chrysomeloidea</taxon>
        <taxon>Chrysomelidae</taxon>
        <taxon>Bruchinae</taxon>
        <taxon>Bruchini</taxon>
        <taxon>Acanthoscelides</taxon>
    </lineage>
</organism>
<feature type="transmembrane region" description="Helical" evidence="2">
    <location>
        <begin position="434"/>
        <end position="456"/>
    </location>
</feature>
<keyword evidence="2" id="KW-0472">Membrane</keyword>
<feature type="region of interest" description="Disordered" evidence="1">
    <location>
        <begin position="238"/>
        <end position="283"/>
    </location>
</feature>
<feature type="compositionally biased region" description="Polar residues" evidence="1">
    <location>
        <begin position="114"/>
        <end position="127"/>
    </location>
</feature>
<keyword evidence="4" id="KW-1185">Reference proteome</keyword>
<feature type="compositionally biased region" description="Low complexity" evidence="1">
    <location>
        <begin position="133"/>
        <end position="156"/>
    </location>
</feature>
<comment type="caution">
    <text evidence="3">The sequence shown here is derived from an EMBL/GenBank/DDBJ whole genome shotgun (WGS) entry which is preliminary data.</text>
</comment>
<proteinExistence type="predicted"/>
<dbReference type="EMBL" id="CAKOFQ010007522">
    <property type="protein sequence ID" value="CAH2002989.1"/>
    <property type="molecule type" value="Genomic_DNA"/>
</dbReference>
<accession>A0A9P0LWE2</accession>
<evidence type="ECO:0000313" key="4">
    <source>
        <dbReference type="Proteomes" id="UP001152888"/>
    </source>
</evidence>
<sequence length="463" mass="49551">MSWFDATGFASIAKSALKEAQRTIDKALDIKEDDPSIAPANTPVDPNNEDFFGTWGLVQSGTAKETKRSTTLDTVKEPRMASSLWGSFTGSFFDSGKSSEAKTTAHGLEDSGEGSEQFSKSKLVVQTSEDDAQQLVASDSDLSSSIVQSSESIADSTSTNVASPSNDGKVAESNSLTKQSNETSAVNSSESVDIITFSTECTTSPESDVLQSVEQSMSASSSALGLKPMSESVEILGDSLTSPSSVEVIDSNTTSRPQSRHTDEFVSPLNTPSPWSEDKSSSSIEKISPEILEVVPDVDESSMADDSMSYTSVSEGTAATVLDSAFNPYATSQKILKEPTNRSDSVDTSVSSEKSFALGDAITRAPSRSTMHLPLAQVSQILIDTQPQSSKEVPQLLLKSNIIDIPQESNVTTSTESSQLELSMEDGSHSDKTMIGIIFYCALHYHPMFIVLVYLLKKRQKIG</sequence>
<dbReference type="AlphaFoldDB" id="A0A9P0LWE2"/>
<evidence type="ECO:0000256" key="2">
    <source>
        <dbReference type="SAM" id="Phobius"/>
    </source>
</evidence>
<feature type="compositionally biased region" description="Polar residues" evidence="1">
    <location>
        <begin position="239"/>
        <end position="257"/>
    </location>
</feature>
<keyword evidence="2" id="KW-1133">Transmembrane helix</keyword>
<dbReference type="Proteomes" id="UP001152888">
    <property type="component" value="Unassembled WGS sequence"/>
</dbReference>
<evidence type="ECO:0000313" key="3">
    <source>
        <dbReference type="EMBL" id="CAH2002989.1"/>
    </source>
</evidence>
<name>A0A9P0LWE2_ACAOB</name>
<dbReference type="OrthoDB" id="74178at2759"/>
<keyword evidence="2" id="KW-0812">Transmembrane</keyword>
<protein>
    <submittedName>
        <fullName evidence="3">Uncharacterized protein</fullName>
    </submittedName>
</protein>
<reference evidence="3" key="1">
    <citation type="submission" date="2022-03" db="EMBL/GenBank/DDBJ databases">
        <authorList>
            <person name="Sayadi A."/>
        </authorList>
    </citation>
    <scope>NUCLEOTIDE SEQUENCE</scope>
</reference>
<gene>
    <name evidence="3" type="ORF">ACAOBT_LOCUS27098</name>
</gene>
<feature type="compositionally biased region" description="Polar residues" evidence="1">
    <location>
        <begin position="157"/>
        <end position="190"/>
    </location>
</feature>